<name>A0ABS2IGA5_9GAMM</name>
<keyword evidence="1" id="KW-0378">Hydrolase</keyword>
<feature type="active site" description="Charge relay system" evidence="1">
    <location>
        <position position="47"/>
    </location>
</feature>
<dbReference type="RefSeq" id="WP_205349170.1">
    <property type="nucleotide sequence ID" value="NZ_JAFEUP010000004.1"/>
</dbReference>
<dbReference type="Pfam" id="PF00082">
    <property type="entry name" value="Peptidase_S8"/>
    <property type="match status" value="1"/>
</dbReference>
<feature type="domain" description="Peptidase S8/S53" evidence="2">
    <location>
        <begin position="38"/>
        <end position="147"/>
    </location>
</feature>
<evidence type="ECO:0000313" key="4">
    <source>
        <dbReference type="Proteomes" id="UP000717995"/>
    </source>
</evidence>
<keyword evidence="1" id="KW-0645">Protease</keyword>
<protein>
    <submittedName>
        <fullName evidence="3">Peptidase S8 and S53 subtilisin kexin sedolisin</fullName>
    </submittedName>
</protein>
<dbReference type="PROSITE" id="PS51892">
    <property type="entry name" value="SUBTILASE"/>
    <property type="match status" value="1"/>
</dbReference>
<reference evidence="3 4" key="1">
    <citation type="submission" date="2021-02" db="EMBL/GenBank/DDBJ databases">
        <authorList>
            <person name="Lee D.-H."/>
        </authorList>
    </citation>
    <scope>NUCLEOTIDE SEQUENCE [LARGE SCALE GENOMIC DNA]</scope>
    <source>
        <strain evidence="3 4">UL073</strain>
    </source>
</reference>
<evidence type="ECO:0000313" key="3">
    <source>
        <dbReference type="EMBL" id="MBM7061982.1"/>
    </source>
</evidence>
<sequence>MATELRVGIVDSGYAPRQAAWVHSARRFRLDGEALVEEEAQADALGHGTAVLDTLAGAAPRAPFCVAQVFAERWQTSPLQIAAAVHWLIEQRVALINLSLGVRSDRPVLRDACAAARDAGILLCASSPAQGEPVFPASYPEVLRITGDARCAPGQWSWLNSAQADFGAPVAAVQGVVGASIACAALSALIVDFLQREPGADLAVVQAWLRAGAAFVGPERRGPAHA</sequence>
<evidence type="ECO:0000256" key="1">
    <source>
        <dbReference type="PROSITE-ProRule" id="PRU01240"/>
    </source>
</evidence>
<keyword evidence="1" id="KW-0720">Serine protease</keyword>
<proteinExistence type="inferred from homology"/>
<keyword evidence="4" id="KW-1185">Reference proteome</keyword>
<accession>A0ABS2IGA5</accession>
<dbReference type="InterPro" id="IPR036852">
    <property type="entry name" value="Peptidase_S8/S53_dom_sf"/>
</dbReference>
<organism evidence="3 4">
    <name type="scientific">Zestomonas insulae</name>
    <dbReference type="NCBI Taxonomy" id="2809017"/>
    <lineage>
        <taxon>Bacteria</taxon>
        <taxon>Pseudomonadati</taxon>
        <taxon>Pseudomonadota</taxon>
        <taxon>Gammaproteobacteria</taxon>
        <taxon>Pseudomonadales</taxon>
        <taxon>Pseudomonadaceae</taxon>
        <taxon>Zestomonas</taxon>
    </lineage>
</organism>
<dbReference type="SUPFAM" id="SSF52743">
    <property type="entry name" value="Subtilisin-like"/>
    <property type="match status" value="1"/>
</dbReference>
<dbReference type="Gene3D" id="3.40.50.200">
    <property type="entry name" value="Peptidase S8/S53 domain"/>
    <property type="match status" value="1"/>
</dbReference>
<dbReference type="InterPro" id="IPR000209">
    <property type="entry name" value="Peptidase_S8/S53_dom"/>
</dbReference>
<feature type="active site" description="Charge relay system" evidence="1">
    <location>
        <position position="180"/>
    </location>
</feature>
<dbReference type="EMBL" id="JAFEUP010000004">
    <property type="protein sequence ID" value="MBM7061982.1"/>
    <property type="molecule type" value="Genomic_DNA"/>
</dbReference>
<dbReference type="Proteomes" id="UP000717995">
    <property type="component" value="Unassembled WGS sequence"/>
</dbReference>
<comment type="caution">
    <text evidence="3">The sequence shown here is derived from an EMBL/GenBank/DDBJ whole genome shotgun (WGS) entry which is preliminary data.</text>
</comment>
<evidence type="ECO:0000259" key="2">
    <source>
        <dbReference type="Pfam" id="PF00082"/>
    </source>
</evidence>
<comment type="similarity">
    <text evidence="1">Belongs to the peptidase S8 family.</text>
</comment>
<gene>
    <name evidence="3" type="ORF">JQX08_14820</name>
</gene>
<feature type="active site" description="Charge relay system" evidence="1">
    <location>
        <position position="11"/>
    </location>
</feature>